<feature type="compositionally biased region" description="Polar residues" evidence="4">
    <location>
        <begin position="585"/>
        <end position="594"/>
    </location>
</feature>
<feature type="region of interest" description="Disordered" evidence="4">
    <location>
        <begin position="55"/>
        <end position="74"/>
    </location>
</feature>
<dbReference type="InterPro" id="IPR035965">
    <property type="entry name" value="PAS-like_dom_sf"/>
</dbReference>
<dbReference type="SUPFAM" id="SSF55785">
    <property type="entry name" value="PYP-like sensor domain (PAS domain)"/>
    <property type="match status" value="2"/>
</dbReference>
<keyword evidence="1" id="KW-0285">Flavoprotein</keyword>
<dbReference type="EMBL" id="CAXAMN010023028">
    <property type="protein sequence ID" value="CAK9074618.1"/>
    <property type="molecule type" value="Genomic_DNA"/>
</dbReference>
<evidence type="ECO:0000256" key="1">
    <source>
        <dbReference type="ARBA" id="ARBA00022630"/>
    </source>
</evidence>
<name>A0ABP0PGE0_9DINO</name>
<evidence type="ECO:0000256" key="2">
    <source>
        <dbReference type="ARBA" id="ARBA00022643"/>
    </source>
</evidence>
<evidence type="ECO:0000313" key="7">
    <source>
        <dbReference type="Proteomes" id="UP001642484"/>
    </source>
</evidence>
<dbReference type="Proteomes" id="UP001642484">
    <property type="component" value="Unassembled WGS sequence"/>
</dbReference>
<feature type="region of interest" description="Disordered" evidence="4">
    <location>
        <begin position="1"/>
        <end position="20"/>
    </location>
</feature>
<sequence>MYHFGVKRKRSPLRSPKYNRESRVLKIQGAGRVEVEMQNDEGRIVDLYLPRKTMPQRERAARGQAEEASSEPSVRQRPVVMISAGVYSEISRKSDQESLVDPGNLSRQCTEIDEIANRTRLDQALIEAALRDAVQECTFCVSIADPQREHCPLIAVSDEFLTMTGYLREEVVGKNCRFLNRNCYLESSTVNGLRHACNTGDAFTGVILNRRKSGELFMNLINLQGLVIARNPRGDALWFLVGIQADVTHVSSEKLPQQLPKLHEAAQMIRQKLTSELTTLVVASAMVAETAIVQPGTSWWLLPDPIYTAQESAAVPLRQMLFDTVLESDLTGSTDVSDNELESFRFRIESSSERLSSFARQQSQQVESLLPEAMASTCIDEALRAAVQDCNFCVSIGDPRADDCPLVAVSDEFEVLTGYSREEIIGKNCRFLGRNCQLGQKDQRALREACLNGRPFSKIIVNRRKSGDLFLNFLDLRGVTVAKNLKTREALWFVVGIQADVTHFQGNLPKNHLESIHHVASSIRAHLANQLSLMALAGSSTAGCLSCASAEVLWVPDSPRWMESDKEGKAPDKMPLRPTSGRCKASQSYQSSERYASKAGDTGGLKLALKEIWHLPHFLELVMKHLENDCWFWNRGSLS</sequence>
<dbReference type="PANTHER" id="PTHR47429:SF2">
    <property type="entry name" value="PROTEIN TWIN LOV 1"/>
    <property type="match status" value="1"/>
</dbReference>
<dbReference type="Pfam" id="PF13426">
    <property type="entry name" value="PAS_9"/>
    <property type="match status" value="2"/>
</dbReference>
<evidence type="ECO:0000256" key="3">
    <source>
        <dbReference type="ARBA" id="ARBA00022991"/>
    </source>
</evidence>
<feature type="compositionally biased region" description="Basic residues" evidence="4">
    <location>
        <begin position="1"/>
        <end position="12"/>
    </location>
</feature>
<feature type="compositionally biased region" description="Basic and acidic residues" evidence="4">
    <location>
        <begin position="563"/>
        <end position="575"/>
    </location>
</feature>
<dbReference type="PANTHER" id="PTHR47429">
    <property type="entry name" value="PROTEIN TWIN LOV 1"/>
    <property type="match status" value="1"/>
</dbReference>
<organism evidence="6 7">
    <name type="scientific">Durusdinium trenchii</name>
    <dbReference type="NCBI Taxonomy" id="1381693"/>
    <lineage>
        <taxon>Eukaryota</taxon>
        <taxon>Sar</taxon>
        <taxon>Alveolata</taxon>
        <taxon>Dinophyceae</taxon>
        <taxon>Suessiales</taxon>
        <taxon>Symbiodiniaceae</taxon>
        <taxon>Durusdinium</taxon>
    </lineage>
</organism>
<dbReference type="PROSITE" id="PS50112">
    <property type="entry name" value="PAS"/>
    <property type="match status" value="1"/>
</dbReference>
<reference evidence="6 7" key="1">
    <citation type="submission" date="2024-02" db="EMBL/GenBank/DDBJ databases">
        <authorList>
            <person name="Chen Y."/>
            <person name="Shah S."/>
            <person name="Dougan E. K."/>
            <person name="Thang M."/>
            <person name="Chan C."/>
        </authorList>
    </citation>
    <scope>NUCLEOTIDE SEQUENCE [LARGE SCALE GENOMIC DNA]</scope>
</reference>
<feature type="compositionally biased region" description="Basic and acidic residues" evidence="4">
    <location>
        <begin position="55"/>
        <end position="65"/>
    </location>
</feature>
<keyword evidence="7" id="KW-1185">Reference proteome</keyword>
<evidence type="ECO:0000313" key="6">
    <source>
        <dbReference type="EMBL" id="CAK9074618.1"/>
    </source>
</evidence>
<gene>
    <name evidence="6" type="ORF">CCMP2556_LOCUS36760</name>
</gene>
<dbReference type="Gene3D" id="3.30.450.20">
    <property type="entry name" value="PAS domain"/>
    <property type="match status" value="2"/>
</dbReference>
<protein>
    <recommendedName>
        <fullName evidence="5">PAS domain-containing protein</fullName>
    </recommendedName>
</protein>
<evidence type="ECO:0000259" key="5">
    <source>
        <dbReference type="PROSITE" id="PS50112"/>
    </source>
</evidence>
<dbReference type="InterPro" id="IPR000014">
    <property type="entry name" value="PAS"/>
</dbReference>
<proteinExistence type="predicted"/>
<accession>A0ABP0PGE0</accession>
<evidence type="ECO:0000256" key="4">
    <source>
        <dbReference type="SAM" id="MobiDB-lite"/>
    </source>
</evidence>
<keyword evidence="3" id="KW-0157">Chromophore</keyword>
<comment type="caution">
    <text evidence="6">The sequence shown here is derived from an EMBL/GenBank/DDBJ whole genome shotgun (WGS) entry which is preliminary data.</text>
</comment>
<keyword evidence="2" id="KW-0288">FMN</keyword>
<feature type="domain" description="PAS" evidence="5">
    <location>
        <begin position="406"/>
        <end position="428"/>
    </location>
</feature>
<feature type="region of interest" description="Disordered" evidence="4">
    <location>
        <begin position="563"/>
        <end position="598"/>
    </location>
</feature>